<proteinExistence type="predicted"/>
<evidence type="ECO:0000256" key="1">
    <source>
        <dbReference type="SAM" id="Phobius"/>
    </source>
</evidence>
<dbReference type="SUPFAM" id="SSF52317">
    <property type="entry name" value="Class I glutamine amidotransferase-like"/>
    <property type="match status" value="1"/>
</dbReference>
<dbReference type="Gene3D" id="3.40.50.880">
    <property type="match status" value="1"/>
</dbReference>
<protein>
    <submittedName>
        <fullName evidence="2">Putative small integral membrane protein</fullName>
    </submittedName>
</protein>
<dbReference type="InterPro" id="IPR029062">
    <property type="entry name" value="Class_I_gatase-like"/>
</dbReference>
<keyword evidence="1" id="KW-0472">Membrane</keyword>
<feature type="transmembrane region" description="Helical" evidence="1">
    <location>
        <begin position="26"/>
        <end position="45"/>
    </location>
</feature>
<comment type="caution">
    <text evidence="2">The sequence shown here is derived from an EMBL/GenBank/DDBJ whole genome shotgun (WGS) entry which is preliminary data.</text>
</comment>
<dbReference type="PANTHER" id="PTHR37947:SF1">
    <property type="entry name" value="BLL2462 PROTEIN"/>
    <property type="match status" value="1"/>
</dbReference>
<evidence type="ECO:0000313" key="3">
    <source>
        <dbReference type="Proteomes" id="UP000536179"/>
    </source>
</evidence>
<dbReference type="SUPFAM" id="SSF49373">
    <property type="entry name" value="Invasin/intimin cell-adhesion fragments"/>
    <property type="match status" value="1"/>
</dbReference>
<gene>
    <name evidence="2" type="ORF">FHS27_000142</name>
</gene>
<keyword evidence="1" id="KW-1133">Transmembrane helix</keyword>
<organism evidence="2 3">
    <name type="scientific">Aporhodopirellula rubra</name>
    <dbReference type="NCBI Taxonomy" id="980271"/>
    <lineage>
        <taxon>Bacteria</taxon>
        <taxon>Pseudomonadati</taxon>
        <taxon>Planctomycetota</taxon>
        <taxon>Planctomycetia</taxon>
        <taxon>Pirellulales</taxon>
        <taxon>Pirellulaceae</taxon>
        <taxon>Aporhodopirellula</taxon>
    </lineage>
</organism>
<feature type="transmembrane region" description="Helical" evidence="1">
    <location>
        <begin position="57"/>
        <end position="77"/>
    </location>
</feature>
<dbReference type="PANTHER" id="PTHR37947">
    <property type="entry name" value="BLL2462 PROTEIN"/>
    <property type="match status" value="1"/>
</dbReference>
<dbReference type="InterPro" id="IPR013783">
    <property type="entry name" value="Ig-like_fold"/>
</dbReference>
<accession>A0A7W5DTQ3</accession>
<keyword evidence="1" id="KW-0812">Transmembrane</keyword>
<dbReference type="AlphaFoldDB" id="A0A7W5DTQ3"/>
<dbReference type="Gene3D" id="2.60.40.10">
    <property type="entry name" value="Immunoglobulins"/>
    <property type="match status" value="1"/>
</dbReference>
<keyword evidence="3" id="KW-1185">Reference proteome</keyword>
<evidence type="ECO:0000313" key="2">
    <source>
        <dbReference type="EMBL" id="MBB3204378.1"/>
    </source>
</evidence>
<name>A0A7W5DTQ3_9BACT</name>
<sequence length="811" mass="89964">MISGNFPALTDTLPIGLGVIWGSPQWLIPASIVAVLLSGMTLWNYANSRSMGNLRWFAATLKIAAIVLAAICLLQPMRTSEHARPKANLLPILIDQSESMSMKLSSSSGSRGERIEDLVNDQNEWLRRMEQDFDVRGYHFASRVAKIPFGTANDFELETTNENASNLSTSLASIGERFSGRPLAGVLLFTDGNATDSAASFDWTSVGCPVYPVLPSESDTMADIRIRDITVRQTDFESAPVSVRVQVESTGHDRELVVLLQDREQPKSVQETKLTLPDGESVGEVTFQFRPDQPGLRFFTATVFAERDRALFELDADEERLSSSSEATQVNNRRLVTVDRDAGPYRILYVAGRPNWEFKFLRRAISSDAEIQLVGLLRIANKEPKFSFRDQGVAGTNSLFRGVDDREAELAQQYDEPVIIRMGVKESDELSDGFPESADELFAYQAVILDDIEPEFFSEDQLLLLRQFVSVRGGGLLMLGGQESFSGKAFADSTLGELSAVYGPRSNQERAASNYQFTITREGMLEPWIRLRDNERDENARVNQLPNLTTVNAVGDVKPGAFVLAEVSDENGDTTPAIVAQRFGKGRTAAIPVGDLWRWSMHRSTQADENDRDDPAQMWRQMAHWLVGEVPRRVDARVEQNGESQSAVDLLVSVVDEAYLPLDNANVELTVTPIGSEPIVLKATSDDQNAGVYRATYWSDQPGAYRVAASVTGPDEAPIGFAETGWASEPEVKEFQNVGLNRELLETIAEQTGGKVVDDDELDAFAAELPTQKMPVTQTWTYPLWHSGWWMTAMIGCLCTEWGLRRWKGMA</sequence>
<dbReference type="EMBL" id="JACHXU010000001">
    <property type="protein sequence ID" value="MBB3204378.1"/>
    <property type="molecule type" value="Genomic_DNA"/>
</dbReference>
<dbReference type="InterPro" id="IPR008964">
    <property type="entry name" value="Invasin/intimin_cell_adhesion"/>
</dbReference>
<dbReference type="RefSeq" id="WP_184300351.1">
    <property type="nucleotide sequence ID" value="NZ_JACHXU010000001.1"/>
</dbReference>
<reference evidence="2 3" key="1">
    <citation type="submission" date="2020-08" db="EMBL/GenBank/DDBJ databases">
        <title>Genomic Encyclopedia of Type Strains, Phase III (KMG-III): the genomes of soil and plant-associated and newly described type strains.</title>
        <authorList>
            <person name="Whitman W."/>
        </authorList>
    </citation>
    <scope>NUCLEOTIDE SEQUENCE [LARGE SCALE GENOMIC DNA]</scope>
    <source>
        <strain evidence="2 3">CECT 8075</strain>
    </source>
</reference>
<dbReference type="Proteomes" id="UP000536179">
    <property type="component" value="Unassembled WGS sequence"/>
</dbReference>